<protein>
    <submittedName>
        <fullName evidence="3">Glutathione S-transferase</fullName>
    </submittedName>
</protein>
<dbReference type="GO" id="GO:0016740">
    <property type="term" value="F:transferase activity"/>
    <property type="evidence" value="ECO:0007669"/>
    <property type="project" value="UniProtKB-KW"/>
</dbReference>
<dbReference type="SFLD" id="SFLDS00019">
    <property type="entry name" value="Glutathione_Transferase_(cytos"/>
    <property type="match status" value="1"/>
</dbReference>
<organism evidence="3 4">
    <name type="scientific">Oleiphilus messinensis</name>
    <dbReference type="NCBI Taxonomy" id="141451"/>
    <lineage>
        <taxon>Bacteria</taxon>
        <taxon>Pseudomonadati</taxon>
        <taxon>Pseudomonadota</taxon>
        <taxon>Gammaproteobacteria</taxon>
        <taxon>Oceanospirillales</taxon>
        <taxon>Oleiphilaceae</taxon>
        <taxon>Oleiphilus</taxon>
    </lineage>
</organism>
<dbReference type="PROSITE" id="PS50404">
    <property type="entry name" value="GST_NTER"/>
    <property type="match status" value="1"/>
</dbReference>
<reference evidence="3 4" key="1">
    <citation type="submission" date="2017-05" db="EMBL/GenBank/DDBJ databases">
        <title>Genomic insights into alkan degradation activity of Oleiphilus messinensis.</title>
        <authorList>
            <person name="Kozyavkin S.A."/>
            <person name="Slesarev A.I."/>
            <person name="Golyshin P.N."/>
            <person name="Korzhenkov A."/>
            <person name="Golyshina O.N."/>
            <person name="Toshchakov S.V."/>
        </authorList>
    </citation>
    <scope>NUCLEOTIDE SEQUENCE [LARGE SCALE GENOMIC DNA]</scope>
    <source>
        <strain evidence="3 4">ME102</strain>
    </source>
</reference>
<dbReference type="InterPro" id="IPR036249">
    <property type="entry name" value="Thioredoxin-like_sf"/>
</dbReference>
<dbReference type="InterPro" id="IPR040079">
    <property type="entry name" value="Glutathione_S-Trfase"/>
</dbReference>
<evidence type="ECO:0000259" key="1">
    <source>
        <dbReference type="PROSITE" id="PS50404"/>
    </source>
</evidence>
<dbReference type="CDD" id="cd00570">
    <property type="entry name" value="GST_N_family"/>
    <property type="match status" value="1"/>
</dbReference>
<feature type="domain" description="GST N-terminal" evidence="1">
    <location>
        <begin position="3"/>
        <end position="80"/>
    </location>
</feature>
<dbReference type="PROSITE" id="PS50405">
    <property type="entry name" value="GST_CTER"/>
    <property type="match status" value="1"/>
</dbReference>
<dbReference type="GO" id="GO:0005737">
    <property type="term" value="C:cytoplasm"/>
    <property type="evidence" value="ECO:0007669"/>
    <property type="project" value="TreeGrafter"/>
</dbReference>
<dbReference type="InterPro" id="IPR010987">
    <property type="entry name" value="Glutathione-S-Trfase_C-like"/>
</dbReference>
<accession>A0A1Y0I303</accession>
<dbReference type="CDD" id="cd00299">
    <property type="entry name" value="GST_C_family"/>
    <property type="match status" value="1"/>
</dbReference>
<dbReference type="PANTHER" id="PTHR43968:SF6">
    <property type="entry name" value="GLUTATHIONE S-TRANSFERASE OMEGA"/>
    <property type="match status" value="1"/>
</dbReference>
<dbReference type="InterPro" id="IPR004045">
    <property type="entry name" value="Glutathione_S-Trfase_N"/>
</dbReference>
<dbReference type="InterPro" id="IPR050983">
    <property type="entry name" value="GST_Omega/HSP26"/>
</dbReference>
<dbReference type="Gene3D" id="3.40.30.10">
    <property type="entry name" value="Glutaredoxin"/>
    <property type="match status" value="1"/>
</dbReference>
<dbReference type="InterPro" id="IPR036282">
    <property type="entry name" value="Glutathione-S-Trfase_C_sf"/>
</dbReference>
<name>A0A1Y0I303_9GAMM</name>
<gene>
    <name evidence="3" type="ORF">OLMES_0486</name>
</gene>
<dbReference type="PANTHER" id="PTHR43968">
    <property type="match status" value="1"/>
</dbReference>
<proteinExistence type="predicted"/>
<dbReference type="Proteomes" id="UP000196027">
    <property type="component" value="Chromosome"/>
</dbReference>
<dbReference type="SUPFAM" id="SSF47616">
    <property type="entry name" value="GST C-terminal domain-like"/>
    <property type="match status" value="1"/>
</dbReference>
<sequence>MSHDITLHQWEISPFCQKVARSLRHKGLNYRTIDYNGLRGAKVMRLSKVGKVPVLDIDEQRIQDSTRIARWLDEHYPEPLLYPADTSQRAQAELWEDFADELLYWYEVHFRVSDPEAMKIVVDLSCEGRPAFERVGAKTVLAFGLRQQLKFQGLGKMSPNDIRDEFLRILDRIEIALEATSWLAGDAMSIADISVGSQLLEIDRTSGPIRSELWKRPRLAALLKEVKAL</sequence>
<dbReference type="EMBL" id="CP021425">
    <property type="protein sequence ID" value="ARU54589.1"/>
    <property type="molecule type" value="Genomic_DNA"/>
</dbReference>
<feature type="domain" description="GST C-terminal" evidence="2">
    <location>
        <begin position="85"/>
        <end position="229"/>
    </location>
</feature>
<dbReference type="OrthoDB" id="9782992at2"/>
<dbReference type="SUPFAM" id="SSF52833">
    <property type="entry name" value="Thioredoxin-like"/>
    <property type="match status" value="1"/>
</dbReference>
<dbReference type="AlphaFoldDB" id="A0A1Y0I303"/>
<keyword evidence="3" id="KW-0808">Transferase</keyword>
<evidence type="ECO:0000259" key="2">
    <source>
        <dbReference type="PROSITE" id="PS50405"/>
    </source>
</evidence>
<dbReference type="Pfam" id="PF13417">
    <property type="entry name" value="GST_N_3"/>
    <property type="match status" value="1"/>
</dbReference>
<dbReference type="RefSeq" id="WP_087459772.1">
    <property type="nucleotide sequence ID" value="NZ_CP021425.1"/>
</dbReference>
<dbReference type="KEGG" id="ome:OLMES_0486"/>
<dbReference type="Gene3D" id="1.20.1050.10">
    <property type="match status" value="2"/>
</dbReference>
<evidence type="ECO:0000313" key="3">
    <source>
        <dbReference type="EMBL" id="ARU54589.1"/>
    </source>
</evidence>
<keyword evidence="4" id="KW-1185">Reference proteome</keyword>
<evidence type="ECO:0000313" key="4">
    <source>
        <dbReference type="Proteomes" id="UP000196027"/>
    </source>
</evidence>